<gene>
    <name evidence="1" type="ORF">GCM10011415_27810</name>
</gene>
<evidence type="ECO:0000313" key="1">
    <source>
        <dbReference type="EMBL" id="GGG77359.1"/>
    </source>
</evidence>
<protein>
    <submittedName>
        <fullName evidence="1">Uncharacterized protein</fullName>
    </submittedName>
</protein>
<dbReference type="EMBL" id="BMJV01000005">
    <property type="protein sequence ID" value="GGG77359.1"/>
    <property type="molecule type" value="Genomic_DNA"/>
</dbReference>
<proteinExistence type="predicted"/>
<evidence type="ECO:0000313" key="2">
    <source>
        <dbReference type="Proteomes" id="UP000617145"/>
    </source>
</evidence>
<dbReference type="AlphaFoldDB" id="A0A8J2ZLF1"/>
<dbReference type="RefSeq" id="WP_277874179.1">
    <property type="nucleotide sequence ID" value="NZ_BMJV01000005.1"/>
</dbReference>
<reference evidence="1" key="1">
    <citation type="journal article" date="2014" name="Int. J. Syst. Evol. Microbiol.">
        <title>Complete genome sequence of Corynebacterium casei LMG S-19264T (=DSM 44701T), isolated from a smear-ripened cheese.</title>
        <authorList>
            <consortium name="US DOE Joint Genome Institute (JGI-PGF)"/>
            <person name="Walter F."/>
            <person name="Albersmeier A."/>
            <person name="Kalinowski J."/>
            <person name="Ruckert C."/>
        </authorList>
    </citation>
    <scope>NUCLEOTIDE SEQUENCE</scope>
    <source>
        <strain evidence="1">CGMCC 1.15762</strain>
    </source>
</reference>
<organism evidence="1 2">
    <name type="scientific">Salipiger pallidus</name>
    <dbReference type="NCBI Taxonomy" id="1775170"/>
    <lineage>
        <taxon>Bacteria</taxon>
        <taxon>Pseudomonadati</taxon>
        <taxon>Pseudomonadota</taxon>
        <taxon>Alphaproteobacteria</taxon>
        <taxon>Rhodobacterales</taxon>
        <taxon>Roseobacteraceae</taxon>
        <taxon>Salipiger</taxon>
    </lineage>
</organism>
<keyword evidence="2" id="KW-1185">Reference proteome</keyword>
<dbReference type="Proteomes" id="UP000617145">
    <property type="component" value="Unassembled WGS sequence"/>
</dbReference>
<sequence>MTEISARGSSVFHALNRVLMAVEVGAAAMMQIAMALSTADALSS</sequence>
<comment type="caution">
    <text evidence="1">The sequence shown here is derived from an EMBL/GenBank/DDBJ whole genome shotgun (WGS) entry which is preliminary data.</text>
</comment>
<reference evidence="1" key="2">
    <citation type="submission" date="2020-09" db="EMBL/GenBank/DDBJ databases">
        <authorList>
            <person name="Sun Q."/>
            <person name="Zhou Y."/>
        </authorList>
    </citation>
    <scope>NUCLEOTIDE SEQUENCE</scope>
    <source>
        <strain evidence="1">CGMCC 1.15762</strain>
    </source>
</reference>
<accession>A0A8J2ZLF1</accession>
<name>A0A8J2ZLF1_9RHOB</name>